<accession>A0A8S1PNX4</accession>
<organism evidence="1 2">
    <name type="scientific">Paramecium sonneborni</name>
    <dbReference type="NCBI Taxonomy" id="65129"/>
    <lineage>
        <taxon>Eukaryota</taxon>
        <taxon>Sar</taxon>
        <taxon>Alveolata</taxon>
        <taxon>Ciliophora</taxon>
        <taxon>Intramacronucleata</taxon>
        <taxon>Oligohymenophorea</taxon>
        <taxon>Peniculida</taxon>
        <taxon>Parameciidae</taxon>
        <taxon>Paramecium</taxon>
    </lineage>
</organism>
<dbReference type="EMBL" id="CAJJDN010000082">
    <property type="protein sequence ID" value="CAD8104393.1"/>
    <property type="molecule type" value="Genomic_DNA"/>
</dbReference>
<gene>
    <name evidence="1" type="ORF">PSON_ATCC_30995.1.T0820080</name>
</gene>
<proteinExistence type="predicted"/>
<evidence type="ECO:0000313" key="1">
    <source>
        <dbReference type="EMBL" id="CAD8104393.1"/>
    </source>
</evidence>
<dbReference type="Proteomes" id="UP000692954">
    <property type="component" value="Unassembled WGS sequence"/>
</dbReference>
<protein>
    <submittedName>
        <fullName evidence="1">Uncharacterized protein</fullName>
    </submittedName>
</protein>
<evidence type="ECO:0000313" key="2">
    <source>
        <dbReference type="Proteomes" id="UP000692954"/>
    </source>
</evidence>
<dbReference type="OrthoDB" id="2914378at2759"/>
<keyword evidence="2" id="KW-1185">Reference proteome</keyword>
<reference evidence="1" key="1">
    <citation type="submission" date="2021-01" db="EMBL/GenBank/DDBJ databases">
        <authorList>
            <consortium name="Genoscope - CEA"/>
            <person name="William W."/>
        </authorList>
    </citation>
    <scope>NUCLEOTIDE SEQUENCE</scope>
</reference>
<dbReference type="AlphaFoldDB" id="A0A8S1PNX4"/>
<sequence>MTTFIKNIGNQQIEEKLISIQCLIQQTDQIKYRITKIRKQILDQVNLMVLEHKVKFIKQSIWTHKQCYITQKTVKIKCQMYQLNKVELQFFQILQHKNIIKQISHESMKVHSNRLEICGYGYMLLQIYGSVSQLINILVLLKNSLSQVILNVRVFVQKRDIAFRSKIKQVKISDFGCSRQNKENLFQSILQGSVCELV</sequence>
<name>A0A8S1PNX4_9CILI</name>
<comment type="caution">
    <text evidence="1">The sequence shown here is derived from an EMBL/GenBank/DDBJ whole genome shotgun (WGS) entry which is preliminary data.</text>
</comment>